<keyword evidence="5" id="KW-1185">Reference proteome</keyword>
<accession>A0A366AZD4</accession>
<protein>
    <submittedName>
        <fullName evidence="4">Glycosyltransferase family 1 protein</fullName>
    </submittedName>
</protein>
<evidence type="ECO:0000313" key="5">
    <source>
        <dbReference type="Proteomes" id="UP000253676"/>
    </source>
</evidence>
<dbReference type="PANTHER" id="PTHR46401">
    <property type="entry name" value="GLYCOSYLTRANSFERASE WBBK-RELATED"/>
    <property type="match status" value="1"/>
</dbReference>
<evidence type="ECO:0000313" key="4">
    <source>
        <dbReference type="EMBL" id="RBN49753.1"/>
    </source>
</evidence>
<reference evidence="4 5" key="1">
    <citation type="submission" date="2018-07" db="EMBL/GenBank/DDBJ databases">
        <title>Complete genome sequence of Flavobacterium psychrolimnae LMG 22018.</title>
        <authorList>
            <person name="Kim D.-U."/>
        </authorList>
    </citation>
    <scope>NUCLEOTIDE SEQUENCE [LARGE SCALE GENOMIC DNA]</scope>
    <source>
        <strain evidence="4 5">LMG 22018</strain>
    </source>
</reference>
<organism evidence="4 5">
    <name type="scientific">Flavobacterium psychrolimnae</name>
    <dbReference type="NCBI Taxonomy" id="249351"/>
    <lineage>
        <taxon>Bacteria</taxon>
        <taxon>Pseudomonadati</taxon>
        <taxon>Bacteroidota</taxon>
        <taxon>Flavobacteriia</taxon>
        <taxon>Flavobacteriales</taxon>
        <taxon>Flavobacteriaceae</taxon>
        <taxon>Flavobacterium</taxon>
    </lineage>
</organism>
<dbReference type="GO" id="GO:0016757">
    <property type="term" value="F:glycosyltransferase activity"/>
    <property type="evidence" value="ECO:0007669"/>
    <property type="project" value="InterPro"/>
</dbReference>
<dbReference type="Gene3D" id="3.40.50.2000">
    <property type="entry name" value="Glycogen Phosphorylase B"/>
    <property type="match status" value="2"/>
</dbReference>
<dbReference type="Proteomes" id="UP000253676">
    <property type="component" value="Unassembled WGS sequence"/>
</dbReference>
<dbReference type="SUPFAM" id="SSF53756">
    <property type="entry name" value="UDP-Glycosyltransferase/glycogen phosphorylase"/>
    <property type="match status" value="1"/>
</dbReference>
<dbReference type="AlphaFoldDB" id="A0A366AZD4"/>
<dbReference type="InterPro" id="IPR028098">
    <property type="entry name" value="Glyco_trans_4-like_N"/>
</dbReference>
<comment type="caution">
    <text evidence="4">The sequence shown here is derived from an EMBL/GenBank/DDBJ whole genome shotgun (WGS) entry which is preliminary data.</text>
</comment>
<keyword evidence="1 4" id="KW-0808">Transferase</keyword>
<dbReference type="Pfam" id="PF00534">
    <property type="entry name" value="Glycos_transf_1"/>
    <property type="match status" value="1"/>
</dbReference>
<dbReference type="RefSeq" id="WP_113636121.1">
    <property type="nucleotide sequence ID" value="NZ_QNUX01000010.1"/>
</dbReference>
<dbReference type="InterPro" id="IPR001296">
    <property type="entry name" value="Glyco_trans_1"/>
</dbReference>
<sequence length="367" mass="42782">MKAKLRIFVDCHVFDGSFQGTTTYIQGLYKELIKDKSIAFFFAANDIGRLQAIFGTAENISYLKYRSKNKFYRLAFDIPKLIQKNKIDYAHFQYIVPPIKYCKYIVTIHDVLFLDYPEYFPLSYRLKNKALFQWSANYSDIVLTVSDYSKQKIQEHFGIKDVVITPNAVDPIFFEKYDKEKVVQEVQQKYNLENYWIYISRWEPRKNHHTLLKVFVENEYYKKYSLVLIGSQSIANPEFKTLYDGLEESVKKTVFILDKVNFEELVLLLRGATLAVYPSIAEGFGIPPLETSAAGISTTCSNTTAMSDFVFLKNRLFDPFSENDFNEKIKFGLQNQQDISIVEAIQKKYSWELTAAIFKEQLVPAEE</sequence>
<feature type="domain" description="Glycosyltransferase subfamily 4-like N-terminal" evidence="3">
    <location>
        <begin position="20"/>
        <end position="171"/>
    </location>
</feature>
<dbReference type="PANTHER" id="PTHR46401:SF2">
    <property type="entry name" value="GLYCOSYLTRANSFERASE WBBK-RELATED"/>
    <property type="match status" value="1"/>
</dbReference>
<dbReference type="OrthoDB" id="9801609at2"/>
<evidence type="ECO:0000259" key="3">
    <source>
        <dbReference type="Pfam" id="PF13439"/>
    </source>
</evidence>
<dbReference type="GO" id="GO:0009103">
    <property type="term" value="P:lipopolysaccharide biosynthetic process"/>
    <property type="evidence" value="ECO:0007669"/>
    <property type="project" value="TreeGrafter"/>
</dbReference>
<dbReference type="EMBL" id="QNUX01000010">
    <property type="protein sequence ID" value="RBN49753.1"/>
    <property type="molecule type" value="Genomic_DNA"/>
</dbReference>
<evidence type="ECO:0000256" key="1">
    <source>
        <dbReference type="ARBA" id="ARBA00022679"/>
    </source>
</evidence>
<gene>
    <name evidence="4" type="ORF">DR980_11080</name>
</gene>
<feature type="domain" description="Glycosyl transferase family 1" evidence="2">
    <location>
        <begin position="186"/>
        <end position="336"/>
    </location>
</feature>
<proteinExistence type="predicted"/>
<dbReference type="Pfam" id="PF13439">
    <property type="entry name" value="Glyco_transf_4"/>
    <property type="match status" value="1"/>
</dbReference>
<name>A0A366AZD4_9FLAO</name>
<dbReference type="CDD" id="cd03809">
    <property type="entry name" value="GT4_MtfB-like"/>
    <property type="match status" value="1"/>
</dbReference>
<evidence type="ECO:0000259" key="2">
    <source>
        <dbReference type="Pfam" id="PF00534"/>
    </source>
</evidence>